<evidence type="ECO:0000313" key="3">
    <source>
        <dbReference type="Proteomes" id="UP001066276"/>
    </source>
</evidence>
<dbReference type="AlphaFoldDB" id="A0AAV7SNG5"/>
<protein>
    <submittedName>
        <fullName evidence="2">Uncharacterized protein</fullName>
    </submittedName>
</protein>
<comment type="caution">
    <text evidence="2">The sequence shown here is derived from an EMBL/GenBank/DDBJ whole genome shotgun (WGS) entry which is preliminary data.</text>
</comment>
<accession>A0AAV7SNG5</accession>
<dbReference type="EMBL" id="JANPWB010000008">
    <property type="protein sequence ID" value="KAJ1165603.1"/>
    <property type="molecule type" value="Genomic_DNA"/>
</dbReference>
<keyword evidence="3" id="KW-1185">Reference proteome</keyword>
<evidence type="ECO:0000256" key="1">
    <source>
        <dbReference type="SAM" id="MobiDB-lite"/>
    </source>
</evidence>
<reference evidence="2" key="1">
    <citation type="journal article" date="2022" name="bioRxiv">
        <title>Sequencing and chromosome-scale assembly of the giantPleurodeles waltlgenome.</title>
        <authorList>
            <person name="Brown T."/>
            <person name="Elewa A."/>
            <person name="Iarovenko S."/>
            <person name="Subramanian E."/>
            <person name="Araus A.J."/>
            <person name="Petzold A."/>
            <person name="Susuki M."/>
            <person name="Suzuki K.-i.T."/>
            <person name="Hayashi T."/>
            <person name="Toyoda A."/>
            <person name="Oliveira C."/>
            <person name="Osipova E."/>
            <person name="Leigh N.D."/>
            <person name="Simon A."/>
            <person name="Yun M.H."/>
        </authorList>
    </citation>
    <scope>NUCLEOTIDE SEQUENCE</scope>
    <source>
        <strain evidence="2">20211129_DDA</strain>
        <tissue evidence="2">Liver</tissue>
    </source>
</reference>
<sequence length="77" mass="7950">MEPLTIRPLSPTFVNEKSLFSNLTGADSAHAPPEGKVRCCPTAPSELQGGAHPTCGPTRAARLRGAGTETHVPAEGT</sequence>
<feature type="region of interest" description="Disordered" evidence="1">
    <location>
        <begin position="45"/>
        <end position="77"/>
    </location>
</feature>
<proteinExistence type="predicted"/>
<evidence type="ECO:0000313" key="2">
    <source>
        <dbReference type="EMBL" id="KAJ1165603.1"/>
    </source>
</evidence>
<name>A0AAV7SNG5_PLEWA</name>
<organism evidence="2 3">
    <name type="scientific">Pleurodeles waltl</name>
    <name type="common">Iberian ribbed newt</name>
    <dbReference type="NCBI Taxonomy" id="8319"/>
    <lineage>
        <taxon>Eukaryota</taxon>
        <taxon>Metazoa</taxon>
        <taxon>Chordata</taxon>
        <taxon>Craniata</taxon>
        <taxon>Vertebrata</taxon>
        <taxon>Euteleostomi</taxon>
        <taxon>Amphibia</taxon>
        <taxon>Batrachia</taxon>
        <taxon>Caudata</taxon>
        <taxon>Salamandroidea</taxon>
        <taxon>Salamandridae</taxon>
        <taxon>Pleurodelinae</taxon>
        <taxon>Pleurodeles</taxon>
    </lineage>
</organism>
<dbReference type="Proteomes" id="UP001066276">
    <property type="component" value="Chromosome 4_2"/>
</dbReference>
<gene>
    <name evidence="2" type="ORF">NDU88_006024</name>
</gene>